<organism evidence="2 3">
    <name type="scientific">Cupriavidus basilensis OR16</name>
    <dbReference type="NCBI Taxonomy" id="1127483"/>
    <lineage>
        <taxon>Bacteria</taxon>
        <taxon>Pseudomonadati</taxon>
        <taxon>Pseudomonadota</taxon>
        <taxon>Betaproteobacteria</taxon>
        <taxon>Burkholderiales</taxon>
        <taxon>Burkholderiaceae</taxon>
        <taxon>Cupriavidus</taxon>
    </lineage>
</organism>
<evidence type="ECO:0000256" key="1">
    <source>
        <dbReference type="SAM" id="MobiDB-lite"/>
    </source>
</evidence>
<feature type="compositionally biased region" description="Polar residues" evidence="1">
    <location>
        <begin position="89"/>
        <end position="98"/>
    </location>
</feature>
<dbReference type="EMBL" id="AHJE01000172">
    <property type="protein sequence ID" value="EHP37911.1"/>
    <property type="molecule type" value="Genomic_DNA"/>
</dbReference>
<evidence type="ECO:0000313" key="2">
    <source>
        <dbReference type="EMBL" id="EHP37911.1"/>
    </source>
</evidence>
<dbReference type="RefSeq" id="WP_006164216.1">
    <property type="nucleotide sequence ID" value="NZ_AHJE01000172.1"/>
</dbReference>
<comment type="caution">
    <text evidence="2">The sequence shown here is derived from an EMBL/GenBank/DDBJ whole genome shotgun (WGS) entry which is preliminary data.</text>
</comment>
<gene>
    <name evidence="2" type="ORF">OR16_40454</name>
</gene>
<evidence type="ECO:0000313" key="3">
    <source>
        <dbReference type="Proteomes" id="UP000005808"/>
    </source>
</evidence>
<protein>
    <submittedName>
        <fullName evidence="2">Uncharacterized protein</fullName>
    </submittedName>
</protein>
<accession>H1SHY6</accession>
<dbReference type="Proteomes" id="UP000005808">
    <property type="component" value="Unassembled WGS sequence"/>
</dbReference>
<dbReference type="AlphaFoldDB" id="H1SHY6"/>
<name>H1SHY6_9BURK</name>
<sequence length="108" mass="11092">MWTWSITTGGPIMAASADFEWIDSQALQPFSVSVGCRMVMVIDIGMSPLASICARAPDWNHGASQMVPGTPSAGLSVRLCCAGAALASPHSSNGNSIAPSRLKAGFGP</sequence>
<proteinExistence type="predicted"/>
<reference evidence="2 3" key="1">
    <citation type="journal article" date="2012" name="J. Bacteriol.">
        <title>De Novo Genome Project of Cupriavidus basilensis OR16.</title>
        <authorList>
            <person name="Cserhati M."/>
            <person name="Kriszt B."/>
            <person name="Szoboszlay S."/>
            <person name="Toth A."/>
            <person name="Szabo I."/>
            <person name="Tancsics A."/>
            <person name="Nagy I."/>
            <person name="Horvath B."/>
            <person name="Nagy I."/>
            <person name="Kukolya J."/>
        </authorList>
    </citation>
    <scope>NUCLEOTIDE SEQUENCE [LARGE SCALE GENOMIC DNA]</scope>
    <source>
        <strain evidence="2 3">OR16</strain>
    </source>
</reference>
<feature type="region of interest" description="Disordered" evidence="1">
    <location>
        <begin position="87"/>
        <end position="108"/>
    </location>
</feature>